<dbReference type="InterPro" id="IPR025857">
    <property type="entry name" value="MacB_PCD"/>
</dbReference>
<feature type="transmembrane region" description="Helical" evidence="6">
    <location>
        <begin position="20"/>
        <end position="41"/>
    </location>
</feature>
<accession>A0A212IW65</accession>
<sequence>MKISYFKQAIRTIKDNPYSAFISIMGVALSIGIIISLLVAIRAKTMDIEPETNRSRSLYVKWVGVKEKNTGNFVVNGFMSLKTIKECFQSLKTPEAITISSFIHSHLATLPGGSNQKRCYVLYTDDVFWKAFDFKFIDGKGYNKEDFDSGIRKIVISEKLARTIFGSIKNVVGKQMQLNFITYTVSGIVEDLSPITVATYAHAWIPLTSIHKTQSADMEGITGMYKCQIIAHSSKDFDAIRAETNQQVSRYNTTLANYNVEFYGQPDTRYVEDHRFGPGYPDMQRSYLSDIGFILILLIVPAINLSGLTLFRMRRRIVELGVRKAYGATRKTLIWQVLSEQMVYSLIGGGLGLLLSFITVHFISDYGFNYNNYFGLDIEPHFNPSVFITPGTFLLTFIFCVIINLLSAGIPAWRVSSASIVKSLRED</sequence>
<evidence type="ECO:0000259" key="8">
    <source>
        <dbReference type="Pfam" id="PF12704"/>
    </source>
</evidence>
<feature type="transmembrane region" description="Helical" evidence="6">
    <location>
        <begin position="384"/>
        <end position="406"/>
    </location>
</feature>
<dbReference type="InterPro" id="IPR050250">
    <property type="entry name" value="Macrolide_Exporter_MacB"/>
</dbReference>
<evidence type="ECO:0000256" key="1">
    <source>
        <dbReference type="ARBA" id="ARBA00004651"/>
    </source>
</evidence>
<dbReference type="PANTHER" id="PTHR30572:SF18">
    <property type="entry name" value="ABC-TYPE MACROLIDE FAMILY EXPORT SYSTEM PERMEASE COMPONENT 2"/>
    <property type="match status" value="1"/>
</dbReference>
<evidence type="ECO:0000256" key="2">
    <source>
        <dbReference type="ARBA" id="ARBA00022475"/>
    </source>
</evidence>
<feature type="transmembrane region" description="Helical" evidence="6">
    <location>
        <begin position="291"/>
        <end position="311"/>
    </location>
</feature>
<protein>
    <recommendedName>
        <fullName evidence="10">ABC3 transporter permease protein domain-containing protein</fullName>
    </recommendedName>
</protein>
<reference evidence="9" key="1">
    <citation type="submission" date="2016-04" db="EMBL/GenBank/DDBJ databases">
        <authorList>
            <person name="Evans L.H."/>
            <person name="Alamgir A."/>
            <person name="Owens N."/>
            <person name="Weber N.D."/>
            <person name="Virtaneva K."/>
            <person name="Barbian K."/>
            <person name="Babar A."/>
            <person name="Rosenke K."/>
        </authorList>
    </citation>
    <scope>NUCLEOTIDE SEQUENCE</scope>
    <source>
        <strain evidence="9">86-2</strain>
    </source>
</reference>
<dbReference type="EMBL" id="FLUL01000001">
    <property type="protein sequence ID" value="SBV91453.1"/>
    <property type="molecule type" value="Genomic_DNA"/>
</dbReference>
<keyword evidence="5 6" id="KW-0472">Membrane</keyword>
<evidence type="ECO:0000256" key="3">
    <source>
        <dbReference type="ARBA" id="ARBA00022692"/>
    </source>
</evidence>
<evidence type="ECO:0008006" key="10">
    <source>
        <dbReference type="Google" id="ProtNLM"/>
    </source>
</evidence>
<feature type="transmembrane region" description="Helical" evidence="6">
    <location>
        <begin position="343"/>
        <end position="364"/>
    </location>
</feature>
<proteinExistence type="predicted"/>
<dbReference type="PANTHER" id="PTHR30572">
    <property type="entry name" value="MEMBRANE COMPONENT OF TRANSPORTER-RELATED"/>
    <property type="match status" value="1"/>
</dbReference>
<dbReference type="Pfam" id="PF12704">
    <property type="entry name" value="MacB_PCD"/>
    <property type="match status" value="1"/>
</dbReference>
<dbReference type="Pfam" id="PF02687">
    <property type="entry name" value="FtsX"/>
    <property type="match status" value="1"/>
</dbReference>
<dbReference type="AlphaFoldDB" id="A0A212IW65"/>
<dbReference type="GO" id="GO:0005886">
    <property type="term" value="C:plasma membrane"/>
    <property type="evidence" value="ECO:0007669"/>
    <property type="project" value="UniProtKB-SubCell"/>
</dbReference>
<dbReference type="GO" id="GO:0022857">
    <property type="term" value="F:transmembrane transporter activity"/>
    <property type="evidence" value="ECO:0007669"/>
    <property type="project" value="TreeGrafter"/>
</dbReference>
<comment type="subcellular location">
    <subcellularLocation>
        <location evidence="1">Cell membrane</location>
        <topology evidence="1">Multi-pass membrane protein</topology>
    </subcellularLocation>
</comment>
<keyword evidence="4 6" id="KW-1133">Transmembrane helix</keyword>
<keyword evidence="3 6" id="KW-0812">Transmembrane</keyword>
<keyword evidence="2" id="KW-1003">Cell membrane</keyword>
<name>A0A212IW65_9BACT</name>
<evidence type="ECO:0000259" key="7">
    <source>
        <dbReference type="Pfam" id="PF02687"/>
    </source>
</evidence>
<feature type="domain" description="MacB-like periplasmic core" evidence="8">
    <location>
        <begin position="21"/>
        <end position="243"/>
    </location>
</feature>
<gene>
    <name evidence="9" type="ORF">KL86DYS2_10188</name>
</gene>
<dbReference type="RefSeq" id="WP_296946189.1">
    <property type="nucleotide sequence ID" value="NZ_LT599021.1"/>
</dbReference>
<evidence type="ECO:0000256" key="6">
    <source>
        <dbReference type="SAM" id="Phobius"/>
    </source>
</evidence>
<evidence type="ECO:0000256" key="5">
    <source>
        <dbReference type="ARBA" id="ARBA00023136"/>
    </source>
</evidence>
<evidence type="ECO:0000256" key="4">
    <source>
        <dbReference type="ARBA" id="ARBA00022989"/>
    </source>
</evidence>
<feature type="domain" description="ABC3 transporter permease C-terminal" evidence="7">
    <location>
        <begin position="292"/>
        <end position="419"/>
    </location>
</feature>
<organism evidence="9">
    <name type="scientific">uncultured Dysgonomonas sp</name>
    <dbReference type="NCBI Taxonomy" id="206096"/>
    <lineage>
        <taxon>Bacteria</taxon>
        <taxon>Pseudomonadati</taxon>
        <taxon>Bacteroidota</taxon>
        <taxon>Bacteroidia</taxon>
        <taxon>Bacteroidales</taxon>
        <taxon>Dysgonomonadaceae</taxon>
        <taxon>Dysgonomonas</taxon>
        <taxon>environmental samples</taxon>
    </lineage>
</organism>
<evidence type="ECO:0000313" key="9">
    <source>
        <dbReference type="EMBL" id="SBV91453.1"/>
    </source>
</evidence>
<dbReference type="InterPro" id="IPR003838">
    <property type="entry name" value="ABC3_permease_C"/>
</dbReference>